<accession>A0A1V4HMF4</accession>
<sequence>MRIEWTFAMNQPWTLDRVLDFVNIANRYSCQIYVGAQGKMLNAKGLLGIVSLSLSLGAQSSIVLQVDGADAQEAFDQVSIYLQGGEYLRPEVFSRSL</sequence>
<protein>
    <recommendedName>
        <fullName evidence="1">HPr domain-containing protein</fullName>
    </recommendedName>
</protein>
<feature type="domain" description="HPr" evidence="1">
    <location>
        <begin position="21"/>
        <end position="81"/>
    </location>
</feature>
<dbReference type="InterPro" id="IPR035895">
    <property type="entry name" value="HPr-like_sf"/>
</dbReference>
<dbReference type="Pfam" id="PF00381">
    <property type="entry name" value="PTS-HPr"/>
    <property type="match status" value="1"/>
</dbReference>
<dbReference type="SUPFAM" id="SSF55594">
    <property type="entry name" value="HPr-like"/>
    <property type="match status" value="1"/>
</dbReference>
<gene>
    <name evidence="2" type="ORF">BC351_23145</name>
</gene>
<keyword evidence="3" id="KW-1185">Reference proteome</keyword>
<dbReference type="STRING" id="1469647.BC351_23145"/>
<dbReference type="Proteomes" id="UP000190626">
    <property type="component" value="Unassembled WGS sequence"/>
</dbReference>
<evidence type="ECO:0000313" key="2">
    <source>
        <dbReference type="EMBL" id="OPH58703.1"/>
    </source>
</evidence>
<evidence type="ECO:0000313" key="3">
    <source>
        <dbReference type="Proteomes" id="UP000190626"/>
    </source>
</evidence>
<dbReference type="EMBL" id="MBTG01000009">
    <property type="protein sequence ID" value="OPH58703.1"/>
    <property type="molecule type" value="Genomic_DNA"/>
</dbReference>
<comment type="caution">
    <text evidence="2">The sequence shown here is derived from an EMBL/GenBank/DDBJ whole genome shotgun (WGS) entry which is preliminary data.</text>
</comment>
<evidence type="ECO:0000259" key="1">
    <source>
        <dbReference type="Pfam" id="PF00381"/>
    </source>
</evidence>
<dbReference type="Gene3D" id="3.30.1340.10">
    <property type="entry name" value="HPr-like"/>
    <property type="match status" value="1"/>
</dbReference>
<name>A0A1V4HMF4_9BACL</name>
<proteinExistence type="predicted"/>
<dbReference type="RefSeq" id="WP_079411926.1">
    <property type="nucleotide sequence ID" value="NZ_MBTG01000009.1"/>
</dbReference>
<dbReference type="OrthoDB" id="2627010at2"/>
<dbReference type="AlphaFoldDB" id="A0A1V4HMF4"/>
<reference evidence="3" key="1">
    <citation type="submission" date="2016-07" db="EMBL/GenBank/DDBJ databases">
        <authorList>
            <person name="Florea S."/>
            <person name="Webb J.S."/>
            <person name="Jaromczyk J."/>
            <person name="Schardl C.L."/>
        </authorList>
    </citation>
    <scope>NUCLEOTIDE SEQUENCE [LARGE SCALE GENOMIC DNA]</scope>
    <source>
        <strain evidence="3">CY1</strain>
    </source>
</reference>
<dbReference type="InterPro" id="IPR000032">
    <property type="entry name" value="HPr-like"/>
</dbReference>
<organism evidence="2 3">
    <name type="scientific">Paenibacillus ferrarius</name>
    <dbReference type="NCBI Taxonomy" id="1469647"/>
    <lineage>
        <taxon>Bacteria</taxon>
        <taxon>Bacillati</taxon>
        <taxon>Bacillota</taxon>
        <taxon>Bacilli</taxon>
        <taxon>Bacillales</taxon>
        <taxon>Paenibacillaceae</taxon>
        <taxon>Paenibacillus</taxon>
    </lineage>
</organism>